<dbReference type="EMBL" id="JBHTIW010000003">
    <property type="protein sequence ID" value="MFD0919667.1"/>
    <property type="molecule type" value="Genomic_DNA"/>
</dbReference>
<evidence type="ECO:0000313" key="1">
    <source>
        <dbReference type="EMBL" id="MFD0919667.1"/>
    </source>
</evidence>
<dbReference type="RefSeq" id="WP_345600000.1">
    <property type="nucleotide sequence ID" value="NZ_BAABLT010000001.1"/>
</dbReference>
<dbReference type="Proteomes" id="UP001597018">
    <property type="component" value="Unassembled WGS sequence"/>
</dbReference>
<protein>
    <submittedName>
        <fullName evidence="1">Uncharacterized protein</fullName>
    </submittedName>
</protein>
<proteinExistence type="predicted"/>
<keyword evidence="2" id="KW-1185">Reference proteome</keyword>
<gene>
    <name evidence="1" type="ORF">ACFQ16_07920</name>
</gene>
<name>A0ABW3FN07_9PSEU</name>
<sequence>MTHDATATPLFSRHRAYLRAVAEGRAEMTCSCEPDLYVDGLACCDQHTAHALAEQHLITHAHAGRPGQRVPAALTEDGAAALAA</sequence>
<comment type="caution">
    <text evidence="1">The sequence shown here is derived from an EMBL/GenBank/DDBJ whole genome shotgun (WGS) entry which is preliminary data.</text>
</comment>
<reference evidence="2" key="1">
    <citation type="journal article" date="2019" name="Int. J. Syst. Evol. Microbiol.">
        <title>The Global Catalogue of Microorganisms (GCM) 10K type strain sequencing project: providing services to taxonomists for standard genome sequencing and annotation.</title>
        <authorList>
            <consortium name="The Broad Institute Genomics Platform"/>
            <consortium name="The Broad Institute Genome Sequencing Center for Infectious Disease"/>
            <person name="Wu L."/>
            <person name="Ma J."/>
        </authorList>
    </citation>
    <scope>NUCLEOTIDE SEQUENCE [LARGE SCALE GENOMIC DNA]</scope>
    <source>
        <strain evidence="2">CCUG 56401</strain>
    </source>
</reference>
<accession>A0ABW3FN07</accession>
<evidence type="ECO:0000313" key="2">
    <source>
        <dbReference type="Proteomes" id="UP001597018"/>
    </source>
</evidence>
<organism evidence="1 2">
    <name type="scientific">Saccharopolyspora rosea</name>
    <dbReference type="NCBI Taxonomy" id="524884"/>
    <lineage>
        <taxon>Bacteria</taxon>
        <taxon>Bacillati</taxon>
        <taxon>Actinomycetota</taxon>
        <taxon>Actinomycetes</taxon>
        <taxon>Pseudonocardiales</taxon>
        <taxon>Pseudonocardiaceae</taxon>
        <taxon>Saccharopolyspora</taxon>
    </lineage>
</organism>